<keyword evidence="1" id="KW-1133">Transmembrane helix</keyword>
<protein>
    <submittedName>
        <fullName evidence="2">Uncharacterized protein</fullName>
    </submittedName>
</protein>
<keyword evidence="1" id="KW-0812">Transmembrane</keyword>
<reference evidence="2" key="1">
    <citation type="submission" date="2023-09" db="EMBL/GenBank/DDBJ databases">
        <title>Arcobacter tbilisiensis sp. nov. isolated from chicken meat in Tbilisi, Georgia.</title>
        <authorList>
            <person name="Matthias R."/>
            <person name="Zautner A.E."/>
        </authorList>
    </citation>
    <scope>NUCLEOTIDE SEQUENCE</scope>
    <source>
        <strain evidence="2">LEO 107</strain>
    </source>
</reference>
<name>A0AA96CVR0_9BACT</name>
<keyword evidence="1" id="KW-0472">Membrane</keyword>
<proteinExistence type="predicted"/>
<organism evidence="2">
    <name type="scientific">Arcobacter sp. AZ-2023</name>
    <dbReference type="NCBI Taxonomy" id="3074453"/>
    <lineage>
        <taxon>Bacteria</taxon>
        <taxon>Pseudomonadati</taxon>
        <taxon>Campylobacterota</taxon>
        <taxon>Epsilonproteobacteria</taxon>
        <taxon>Campylobacterales</taxon>
        <taxon>Arcobacteraceae</taxon>
        <taxon>Arcobacter</taxon>
    </lineage>
</organism>
<sequence length="107" mass="12448">MTKRIRKDKLFNMIVNIVPILLPISIFLSKLPFGNIFKRIIPVANLSELNLEKQTHVQWSILDTFDWLSPEFDNPANKKDLEKWLKDLELKNIEILKAGHLVGRGVK</sequence>
<gene>
    <name evidence="2" type="ORF">RJG54_06830</name>
</gene>
<accession>A0AA96CVR0</accession>
<feature type="transmembrane region" description="Helical" evidence="1">
    <location>
        <begin position="12"/>
        <end position="33"/>
    </location>
</feature>
<dbReference type="EMBL" id="CP134846">
    <property type="protein sequence ID" value="WNL15939.1"/>
    <property type="molecule type" value="Genomic_DNA"/>
</dbReference>
<dbReference type="AlphaFoldDB" id="A0AA96CVR0"/>
<evidence type="ECO:0000313" key="2">
    <source>
        <dbReference type="EMBL" id="WNL15939.1"/>
    </source>
</evidence>
<evidence type="ECO:0000256" key="1">
    <source>
        <dbReference type="SAM" id="Phobius"/>
    </source>
</evidence>